<evidence type="ECO:0000313" key="2">
    <source>
        <dbReference type="Proteomes" id="UP001231649"/>
    </source>
</evidence>
<evidence type="ECO:0000313" key="1">
    <source>
        <dbReference type="EMBL" id="KAJ8711671.1"/>
    </source>
</evidence>
<protein>
    <submittedName>
        <fullName evidence="1">Uncharacterized protein</fullName>
    </submittedName>
</protein>
<name>A0ACC2QDY6_9NEOP</name>
<accession>A0ACC2QDY6</accession>
<gene>
    <name evidence="1" type="ORF">PYW08_008625</name>
</gene>
<reference evidence="1" key="1">
    <citation type="submission" date="2023-03" db="EMBL/GenBank/DDBJ databases">
        <title>Chromosome-level genomes of two armyworms, Mythimna separata and Mythimna loreyi, provide insights into the biosynthesis and reception of sex pheromones.</title>
        <authorList>
            <person name="Zhao H."/>
        </authorList>
    </citation>
    <scope>NUCLEOTIDE SEQUENCE</scope>
    <source>
        <strain evidence="1">BeijingLab</strain>
    </source>
</reference>
<keyword evidence="2" id="KW-1185">Reference proteome</keyword>
<organism evidence="1 2">
    <name type="scientific">Mythimna loreyi</name>
    <dbReference type="NCBI Taxonomy" id="667449"/>
    <lineage>
        <taxon>Eukaryota</taxon>
        <taxon>Metazoa</taxon>
        <taxon>Ecdysozoa</taxon>
        <taxon>Arthropoda</taxon>
        <taxon>Hexapoda</taxon>
        <taxon>Insecta</taxon>
        <taxon>Pterygota</taxon>
        <taxon>Neoptera</taxon>
        <taxon>Endopterygota</taxon>
        <taxon>Lepidoptera</taxon>
        <taxon>Glossata</taxon>
        <taxon>Ditrysia</taxon>
        <taxon>Noctuoidea</taxon>
        <taxon>Noctuidae</taxon>
        <taxon>Noctuinae</taxon>
        <taxon>Hadenini</taxon>
        <taxon>Mythimna</taxon>
    </lineage>
</organism>
<sequence>MWQIDTLPPLDSCSKALACIHSRRRRCGFNQATGELRRFLDRCDLIEFNCEYNTKFKKIKKSYCNQIPEI</sequence>
<comment type="caution">
    <text evidence="1">The sequence shown here is derived from an EMBL/GenBank/DDBJ whole genome shotgun (WGS) entry which is preliminary data.</text>
</comment>
<proteinExistence type="predicted"/>
<dbReference type="Proteomes" id="UP001231649">
    <property type="component" value="Chromosome 22"/>
</dbReference>
<dbReference type="EMBL" id="CM056798">
    <property type="protein sequence ID" value="KAJ8711671.1"/>
    <property type="molecule type" value="Genomic_DNA"/>
</dbReference>